<sequence>MLHLLFESRSHAILLANNNLPAPQSVPEIHELIHYLNEIFQWEGLHEEILGMPYPTIAWPENMVLLEQEAEAANQPLPPPQYLVENLRLPGYQHIPDNLASIS</sequence>
<dbReference type="Proteomes" id="UP000076727">
    <property type="component" value="Unassembled WGS sequence"/>
</dbReference>
<organism evidence="1 2">
    <name type="scientific">Daedalea quercina L-15889</name>
    <dbReference type="NCBI Taxonomy" id="1314783"/>
    <lineage>
        <taxon>Eukaryota</taxon>
        <taxon>Fungi</taxon>
        <taxon>Dikarya</taxon>
        <taxon>Basidiomycota</taxon>
        <taxon>Agaricomycotina</taxon>
        <taxon>Agaricomycetes</taxon>
        <taxon>Polyporales</taxon>
        <taxon>Fomitopsis</taxon>
    </lineage>
</organism>
<dbReference type="OrthoDB" id="2811492at2759"/>
<name>A0A165N2N9_9APHY</name>
<evidence type="ECO:0000313" key="2">
    <source>
        <dbReference type="Proteomes" id="UP000076727"/>
    </source>
</evidence>
<evidence type="ECO:0000313" key="1">
    <source>
        <dbReference type="EMBL" id="KZT66432.1"/>
    </source>
</evidence>
<protein>
    <submittedName>
        <fullName evidence="1">Uncharacterized protein</fullName>
    </submittedName>
</protein>
<gene>
    <name evidence="1" type="ORF">DAEQUDRAFT_768002</name>
</gene>
<accession>A0A165N2N9</accession>
<dbReference type="AlphaFoldDB" id="A0A165N2N9"/>
<reference evidence="1 2" key="1">
    <citation type="journal article" date="2016" name="Mol. Biol. Evol.">
        <title>Comparative Genomics of Early-Diverging Mushroom-Forming Fungi Provides Insights into the Origins of Lignocellulose Decay Capabilities.</title>
        <authorList>
            <person name="Nagy L.G."/>
            <person name="Riley R."/>
            <person name="Tritt A."/>
            <person name="Adam C."/>
            <person name="Daum C."/>
            <person name="Floudas D."/>
            <person name="Sun H."/>
            <person name="Yadav J.S."/>
            <person name="Pangilinan J."/>
            <person name="Larsson K.H."/>
            <person name="Matsuura K."/>
            <person name="Barry K."/>
            <person name="Labutti K."/>
            <person name="Kuo R."/>
            <person name="Ohm R.A."/>
            <person name="Bhattacharya S.S."/>
            <person name="Shirouzu T."/>
            <person name="Yoshinaga Y."/>
            <person name="Martin F.M."/>
            <person name="Grigoriev I.V."/>
            <person name="Hibbett D.S."/>
        </authorList>
    </citation>
    <scope>NUCLEOTIDE SEQUENCE [LARGE SCALE GENOMIC DNA]</scope>
    <source>
        <strain evidence="1 2">L-15889</strain>
    </source>
</reference>
<proteinExistence type="predicted"/>
<keyword evidence="2" id="KW-1185">Reference proteome</keyword>
<dbReference type="EMBL" id="KV429089">
    <property type="protein sequence ID" value="KZT66432.1"/>
    <property type="molecule type" value="Genomic_DNA"/>
</dbReference>